<feature type="transmembrane region" description="Helical" evidence="1">
    <location>
        <begin position="69"/>
        <end position="88"/>
    </location>
</feature>
<dbReference type="AlphaFoldDB" id="A0A450S2F9"/>
<feature type="transmembrane region" description="Helical" evidence="1">
    <location>
        <begin position="188"/>
        <end position="208"/>
    </location>
</feature>
<keyword evidence="1" id="KW-1133">Transmembrane helix</keyword>
<protein>
    <submittedName>
        <fullName evidence="2">Uncharacterized protein</fullName>
    </submittedName>
</protein>
<name>A0A450S2F9_9GAMM</name>
<dbReference type="EMBL" id="CAADEX010000011">
    <property type="protein sequence ID" value="VFJ45839.1"/>
    <property type="molecule type" value="Genomic_DNA"/>
</dbReference>
<feature type="transmembrane region" description="Helical" evidence="1">
    <location>
        <begin position="157"/>
        <end position="182"/>
    </location>
</feature>
<feature type="transmembrane region" description="Helical" evidence="1">
    <location>
        <begin position="285"/>
        <end position="306"/>
    </location>
</feature>
<keyword evidence="1" id="KW-0472">Membrane</keyword>
<gene>
    <name evidence="2" type="ORF">BECKDK2373B_GA0170837_101140</name>
</gene>
<accession>A0A450S2F9</accession>
<feature type="transmembrane region" description="Helical" evidence="1">
    <location>
        <begin position="369"/>
        <end position="390"/>
    </location>
</feature>
<evidence type="ECO:0000313" key="2">
    <source>
        <dbReference type="EMBL" id="VFJ45839.1"/>
    </source>
</evidence>
<reference evidence="2" key="1">
    <citation type="submission" date="2019-02" db="EMBL/GenBank/DDBJ databases">
        <authorList>
            <person name="Gruber-Vodicka R. H."/>
            <person name="Seah K. B. B."/>
        </authorList>
    </citation>
    <scope>NUCLEOTIDE SEQUENCE</scope>
    <source>
        <strain evidence="2">BECK_DK47</strain>
    </source>
</reference>
<proteinExistence type="predicted"/>
<keyword evidence="1" id="KW-0812">Transmembrane</keyword>
<feature type="transmembrane region" description="Helical" evidence="1">
    <location>
        <begin position="100"/>
        <end position="124"/>
    </location>
</feature>
<evidence type="ECO:0000256" key="1">
    <source>
        <dbReference type="SAM" id="Phobius"/>
    </source>
</evidence>
<sequence>MRILVKWFIWIRLYWKYSTSGVSSRVSNDIRAFGSGGNIDSNTKDWRTPSEEEICKSFERLEGENISHFRGITIGICFILIAIVWLFLRAMDIAPQLLDGYIDIFMGGVGGIGAIILGMVFFFSNEALPLQVTKEEALDASENLRLSGEIGRRPTPWWLKLSITVIVFLEAAIFGSLMISYVGDFTSVQNLIAGSVFGLILAIVLTIMTHQAGKTRYIASHRLDLVKVVAQETEQVIETQRKSLSSGVDTGSDEPPITRSETFRSIRKAFGSTQFDGKPLPFIKAWGIPILTLLLVVSVAVAGYIVRDSIQNNVIDMVKRQQIEEASLKSELGVLESVMVPEKIMEDVKAGQEHQIDRFASNEKNAARAGIIIIVITFLGLQVITTIIGYSDGFSFSENTLTYYPRREADEKYARVLTEATIDKNNRSRIEALHQHVDNILAKYYNIAFSRTGGDGLTMPLHKALELRGALRYETYKEHKTSGA</sequence>
<organism evidence="2">
    <name type="scientific">Candidatus Kentrum sp. DK</name>
    <dbReference type="NCBI Taxonomy" id="2126562"/>
    <lineage>
        <taxon>Bacteria</taxon>
        <taxon>Pseudomonadati</taxon>
        <taxon>Pseudomonadota</taxon>
        <taxon>Gammaproteobacteria</taxon>
        <taxon>Candidatus Kentrum</taxon>
    </lineage>
</organism>